<gene>
    <name evidence="8" type="ORF">WJX73_002075</name>
</gene>
<dbReference type="InterPro" id="IPR057300">
    <property type="entry name" value="OB_Rrp5"/>
</dbReference>
<dbReference type="PANTHER" id="PTHR23270">
    <property type="entry name" value="PROGRAMMED CELL DEATH PROTEIN 11 PRE-RRNA PROCESSING PROTEIN RRP5"/>
    <property type="match status" value="1"/>
</dbReference>
<keyword evidence="9" id="KW-1185">Reference proteome</keyword>
<comment type="subcellular location">
    <subcellularLocation>
        <location evidence="1">Nucleus</location>
        <location evidence="1">Nucleolus</location>
    </subcellularLocation>
</comment>
<name>A0AAW1P9C9_9CHLO</name>
<dbReference type="EMBL" id="JALJOQ010000048">
    <property type="protein sequence ID" value="KAK9804638.1"/>
    <property type="molecule type" value="Genomic_DNA"/>
</dbReference>
<feature type="domain" description="S1 motif" evidence="7">
    <location>
        <begin position="1377"/>
        <end position="1444"/>
    </location>
</feature>
<keyword evidence="5" id="KW-0539">Nucleus</keyword>
<dbReference type="InterPro" id="IPR003107">
    <property type="entry name" value="HAT"/>
</dbReference>
<feature type="domain" description="S1 motif" evidence="7">
    <location>
        <begin position="194"/>
        <end position="265"/>
    </location>
</feature>
<evidence type="ECO:0000259" key="7">
    <source>
        <dbReference type="PROSITE" id="PS50126"/>
    </source>
</evidence>
<evidence type="ECO:0000313" key="9">
    <source>
        <dbReference type="Proteomes" id="UP001465755"/>
    </source>
</evidence>
<dbReference type="FunFam" id="2.40.50.140:FF:000103">
    <property type="entry name" value="protein RRP5 homolog"/>
    <property type="match status" value="2"/>
</dbReference>
<dbReference type="Gene3D" id="2.40.50.140">
    <property type="entry name" value="Nucleic acid-binding proteins"/>
    <property type="match status" value="10"/>
</dbReference>
<protein>
    <recommendedName>
        <fullName evidence="7">S1 motif domain-containing protein</fullName>
    </recommendedName>
</protein>
<dbReference type="PANTHER" id="PTHR23270:SF10">
    <property type="entry name" value="PROTEIN RRP5 HOMOLOG"/>
    <property type="match status" value="1"/>
</dbReference>
<dbReference type="SUPFAM" id="SSF48452">
    <property type="entry name" value="TPR-like"/>
    <property type="match status" value="2"/>
</dbReference>
<dbReference type="InterPro" id="IPR012340">
    <property type="entry name" value="NA-bd_OB-fold"/>
</dbReference>
<feature type="region of interest" description="Disordered" evidence="6">
    <location>
        <begin position="35"/>
        <end position="59"/>
    </location>
</feature>
<feature type="region of interest" description="Disordered" evidence="6">
    <location>
        <begin position="1"/>
        <end position="23"/>
    </location>
</feature>
<dbReference type="Pfam" id="PF00575">
    <property type="entry name" value="S1"/>
    <property type="match status" value="1"/>
</dbReference>
<dbReference type="InterPro" id="IPR055430">
    <property type="entry name" value="HAT_Syf1_CNRKL1_C"/>
</dbReference>
<dbReference type="SUPFAM" id="SSF50249">
    <property type="entry name" value="Nucleic acid-binding proteins"/>
    <property type="match status" value="10"/>
</dbReference>
<feature type="region of interest" description="Disordered" evidence="6">
    <location>
        <begin position="1639"/>
        <end position="1662"/>
    </location>
</feature>
<feature type="domain" description="S1 motif" evidence="7">
    <location>
        <begin position="561"/>
        <end position="630"/>
    </location>
</feature>
<keyword evidence="4" id="KW-0677">Repeat</keyword>
<dbReference type="SMART" id="SM00316">
    <property type="entry name" value="S1"/>
    <property type="match status" value="14"/>
</dbReference>
<dbReference type="Pfam" id="PF24682">
    <property type="entry name" value="OB_RRP5"/>
    <property type="match status" value="1"/>
</dbReference>
<evidence type="ECO:0000313" key="8">
    <source>
        <dbReference type="EMBL" id="KAK9804638.1"/>
    </source>
</evidence>
<feature type="compositionally biased region" description="Low complexity" evidence="6">
    <location>
        <begin position="1243"/>
        <end position="1258"/>
    </location>
</feature>
<accession>A0AAW1P9C9</accession>
<feature type="region of interest" description="Disordered" evidence="6">
    <location>
        <begin position="1558"/>
        <end position="1619"/>
    </location>
</feature>
<feature type="region of interest" description="Disordered" evidence="6">
    <location>
        <begin position="633"/>
        <end position="652"/>
    </location>
</feature>
<evidence type="ECO:0000256" key="4">
    <source>
        <dbReference type="ARBA" id="ARBA00022737"/>
    </source>
</evidence>
<feature type="domain" description="S1 motif" evidence="7">
    <location>
        <begin position="1460"/>
        <end position="1530"/>
    </location>
</feature>
<dbReference type="Gene3D" id="1.25.40.10">
    <property type="entry name" value="Tetratricopeptide repeat domain"/>
    <property type="match status" value="2"/>
</dbReference>
<dbReference type="Proteomes" id="UP001465755">
    <property type="component" value="Unassembled WGS sequence"/>
</dbReference>
<keyword evidence="2" id="KW-0698">rRNA processing</keyword>
<dbReference type="InterPro" id="IPR045209">
    <property type="entry name" value="Rrp5"/>
</dbReference>
<feature type="domain" description="S1 motif" evidence="7">
    <location>
        <begin position="374"/>
        <end position="455"/>
    </location>
</feature>
<evidence type="ECO:0000256" key="3">
    <source>
        <dbReference type="ARBA" id="ARBA00022553"/>
    </source>
</evidence>
<feature type="domain" description="S1 motif" evidence="7">
    <location>
        <begin position="1168"/>
        <end position="1239"/>
    </location>
</feature>
<organism evidence="8 9">
    <name type="scientific">Symbiochloris irregularis</name>
    <dbReference type="NCBI Taxonomy" id="706552"/>
    <lineage>
        <taxon>Eukaryota</taxon>
        <taxon>Viridiplantae</taxon>
        <taxon>Chlorophyta</taxon>
        <taxon>core chlorophytes</taxon>
        <taxon>Trebouxiophyceae</taxon>
        <taxon>Trebouxiales</taxon>
        <taxon>Trebouxiaceae</taxon>
        <taxon>Symbiochloris</taxon>
    </lineage>
</organism>
<feature type="domain" description="S1 motif" evidence="7">
    <location>
        <begin position="80"/>
        <end position="177"/>
    </location>
</feature>
<dbReference type="GO" id="GO:0003723">
    <property type="term" value="F:RNA binding"/>
    <property type="evidence" value="ECO:0007669"/>
    <property type="project" value="TreeGrafter"/>
</dbReference>
<feature type="domain" description="S1 motif" evidence="7">
    <location>
        <begin position="1263"/>
        <end position="1337"/>
    </location>
</feature>
<feature type="domain" description="S1 motif" evidence="7">
    <location>
        <begin position="1064"/>
        <end position="1139"/>
    </location>
</feature>
<feature type="domain" description="S1 motif" evidence="7">
    <location>
        <begin position="472"/>
        <end position="541"/>
    </location>
</feature>
<evidence type="ECO:0000256" key="2">
    <source>
        <dbReference type="ARBA" id="ARBA00022552"/>
    </source>
</evidence>
<dbReference type="GO" id="GO:0032040">
    <property type="term" value="C:small-subunit processome"/>
    <property type="evidence" value="ECO:0007669"/>
    <property type="project" value="TreeGrafter"/>
</dbReference>
<dbReference type="InterPro" id="IPR057301">
    <property type="entry name" value="Rrp5_OB_4th"/>
</dbReference>
<evidence type="ECO:0000256" key="5">
    <source>
        <dbReference type="ARBA" id="ARBA00023242"/>
    </source>
</evidence>
<feature type="compositionally biased region" description="Low complexity" evidence="6">
    <location>
        <begin position="1653"/>
        <end position="1662"/>
    </location>
</feature>
<reference evidence="8 9" key="1">
    <citation type="journal article" date="2024" name="Nat. Commun.">
        <title>Phylogenomics reveals the evolutionary origins of lichenization in chlorophyte algae.</title>
        <authorList>
            <person name="Puginier C."/>
            <person name="Libourel C."/>
            <person name="Otte J."/>
            <person name="Skaloud P."/>
            <person name="Haon M."/>
            <person name="Grisel S."/>
            <person name="Petersen M."/>
            <person name="Berrin J.G."/>
            <person name="Delaux P.M."/>
            <person name="Dal Grande F."/>
            <person name="Keller J."/>
        </authorList>
    </citation>
    <scope>NUCLEOTIDE SEQUENCE [LARGE SCALE GENOMIC DNA]</scope>
    <source>
        <strain evidence="8 9">SAG 2036</strain>
    </source>
</reference>
<dbReference type="InterPro" id="IPR057302">
    <property type="entry name" value="Rrp5_S1"/>
</dbReference>
<feature type="compositionally biased region" description="Acidic residues" evidence="6">
    <location>
        <begin position="1598"/>
        <end position="1619"/>
    </location>
</feature>
<dbReference type="Pfam" id="PF23231">
    <property type="entry name" value="HAT_Syf1_CNRKL1_C"/>
    <property type="match status" value="1"/>
</dbReference>
<dbReference type="PROSITE" id="PS50126">
    <property type="entry name" value="S1"/>
    <property type="match status" value="13"/>
</dbReference>
<dbReference type="SMART" id="SM00386">
    <property type="entry name" value="HAT"/>
    <property type="match status" value="3"/>
</dbReference>
<dbReference type="InterPro" id="IPR003029">
    <property type="entry name" value="S1_domain"/>
</dbReference>
<feature type="compositionally biased region" description="Low complexity" evidence="6">
    <location>
        <begin position="1572"/>
        <end position="1582"/>
    </location>
</feature>
<feature type="domain" description="S1 motif" evidence="7">
    <location>
        <begin position="877"/>
        <end position="942"/>
    </location>
</feature>
<proteinExistence type="predicted"/>
<dbReference type="Pfam" id="PF23459">
    <property type="entry name" value="S1_RRP5"/>
    <property type="match status" value="4"/>
</dbReference>
<dbReference type="InterPro" id="IPR011990">
    <property type="entry name" value="TPR-like_helical_dom_sf"/>
</dbReference>
<feature type="domain" description="S1 motif" evidence="7">
    <location>
        <begin position="763"/>
        <end position="832"/>
    </location>
</feature>
<comment type="caution">
    <text evidence="8">The sequence shown here is derived from an EMBL/GenBank/DDBJ whole genome shotgun (WGS) entry which is preliminary data.</text>
</comment>
<dbReference type="FunFam" id="1.25.40.10:FF:000065">
    <property type="entry name" value="Programmed cell death 11"/>
    <property type="match status" value="1"/>
</dbReference>
<dbReference type="Pfam" id="PF24685">
    <property type="entry name" value="OB_RRP5_4th"/>
    <property type="match status" value="1"/>
</dbReference>
<feature type="domain" description="S1 motif" evidence="7">
    <location>
        <begin position="288"/>
        <end position="358"/>
    </location>
</feature>
<dbReference type="GO" id="GO:0006364">
    <property type="term" value="P:rRNA processing"/>
    <property type="evidence" value="ECO:0007669"/>
    <property type="project" value="UniProtKB-KW"/>
</dbReference>
<evidence type="ECO:0000256" key="6">
    <source>
        <dbReference type="SAM" id="MobiDB-lite"/>
    </source>
</evidence>
<feature type="compositionally biased region" description="Acidic residues" evidence="6">
    <location>
        <begin position="1558"/>
        <end position="1568"/>
    </location>
</feature>
<feature type="region of interest" description="Disordered" evidence="6">
    <location>
        <begin position="1235"/>
        <end position="1265"/>
    </location>
</feature>
<sequence length="1968" mass="207834">MAVEEDAFPRGGGRALSGLERKRFRQEAEADARRDFLGEWQEGSTAKRRKGHEDEDVPSAVTGKLPEYIELLRYKRLAVGAKVWGSIAIVRPNEIIVSLPHGLRAKIAPSEASNGLAEAVSKGGPKQLLAPVAPLSQLFHVGQKVAGIILSIGDATSEDAGSNSGAKSSKDVTLSLRLSRLCSGVPAGAVARVGACVPSCVVSTEDHGYLMDLGIKGLTGFLPFNACDKSNNGASSTGATLKPGQLVQAVVTNADSPAMLHLSTEHAAVAPAVVAQHEALDMDALLPGSLVSVRIKHLAADGLLVSFLSFFQGTIDAFHLREAGDVGELGARYRKGQKVRARVLYIDPAEKRVCLSLRPHLIGLQAHPASPAQGSVIQEAIVQRVDNALGAVLTLPPSDPKEAAEETSSTAFVHVSNVSDKRTDRLDKALKIGSKVKARVTGSRPFEGLAVVSLKESVVTRGVDGLEGVVPGGLVQGSVVSVEESGLRVSLGGTLKALVPWVHTSNLPGQHARKRLKPGQSISARILEVKPSSRRVSLTFKRALFNSKLPIIASWEDVRVGMRSHGMVTGVQEWGVFVGFCGGLAGLAPAAELGLAAGQDPSTAFQIGQVVKARVLSADASSNRLRLSLAPSHASTGAADADGDAEAENIPTLSPGDLCTGVVSSIVRAEAKDGSLKPPRYALALSVEGSSATVPGVLEADHLSDHPSGSAALAEVLQVGDSLGTLLVLEQLEGQAVPKVSRKASLIAAAPSLPSTLDGVQIGQVHPGVVSSVTDDSVFVRFLQGLTGRAGLTQLADIFVSDPHSHYTRGQSVRAQIASTDPATGRMGLNLRPSATASADAGLLASYFRDLETAEALRASREADAAALVDWSQLSIGGPAAGAVHEVQPYGILYDLEAHPDLVGLISSAQQEDGRDASEGRVLPVRVLDINKHDGIVDLTTLSSLVSAEASTEERAAQQENAVAKLEEGQKVKARIELVRAEYVVVSVSGQGSAVGCAATQAWNQRSLDPHARFRPGQTVSATIAALPSPDTGDRLLLTLPLDAAPLSAATQNGVGDKERLHAGGIVKGTVAVVNPLDVEVHLPRGQRGRVHVTEVEDGARLLNPLARFSVGDSVEAVCLGRCEASSRQFSDVWELSTRDSMRAAAAKGKGVKDLVRSAARLRDLKSGTLVNGFIAEVQDSFAWVALGRSRRARLHALDASKGAREIADFSSRFKVGQPVQCCILRMDRHSKQIDLSSGPHLDAQQATADTPDAAKPQPAGPGSVVNASIAHVSGSGVRLQLGHRGTGLAALTDLHDGWVDNALEGLKVGAVVKALLLPLPAGKSAGKKHRASATAPLPVSLAPSLVRKASKQQPASNDVIKGLQPNFAAATDLKQGQQVEGYVRAASQAGVFVTLARGLEARVRLANLSEGYVEDPVGSFPAGKHVKGWVLSCAANRVEVSLKPLRRGWPDLDPDMAPGHTVRGVVKRVEPFGVFIELSGMGVTGMAHVSELADDFVKTPADAFQPGQSVRAKVLVLDRDKQRLSLGLKASYFQDADDNDPDGASDSDQGLDEEMAELAEADDSSDESDWRAAAGEAAGADDASDSQLESQGGNSGDSEDDSDEDDDSDAEDDDDVSMEGEAAGGVMAEAGADMHMASVGWGDESDDEDIIAPPSAAPGPAVAAAAEEAAPALTKRRRQKLKKQAEAEEEARRSQLIPKSVAELEKAVQAQPDNGYAWIQYMAQHISEGDVAQARAVAERALQTINFRAEAEKRGVWVAWINMEAHYGDPPGEAAMGVFHRALPYNNPKALHLSLLHVLERAQQTELLEQMHKVVTKKFSGSAKAWLTNLRYCIEHDQQPAVQSLLQKALAVLPKHKHIKVLTQTALAHFKSGTSAEQGRNIFESILRNYPKRLDLWNVCIDQEVKAGDHARVRALLLRATHAELPPKKMKALFKRSLEFEQAHGDEATVAAVQQAAQQYVDEHLGA</sequence>
<keyword evidence="3" id="KW-0597">Phosphoprotein</keyword>
<evidence type="ECO:0000256" key="1">
    <source>
        <dbReference type="ARBA" id="ARBA00004604"/>
    </source>
</evidence>